<dbReference type="Gene3D" id="3.40.50.720">
    <property type="entry name" value="NAD(P)-binding Rossmann-like Domain"/>
    <property type="match status" value="1"/>
</dbReference>
<dbReference type="AlphaFoldDB" id="A0A1F8EU72"/>
<dbReference type="Pfam" id="PF21799">
    <property type="entry name" value="MurD-like_N"/>
    <property type="match status" value="1"/>
</dbReference>
<evidence type="ECO:0000256" key="6">
    <source>
        <dbReference type="ARBA" id="ARBA00022840"/>
    </source>
</evidence>
<evidence type="ECO:0000313" key="8">
    <source>
        <dbReference type="EMBL" id="OGN04425.1"/>
    </source>
</evidence>
<evidence type="ECO:0000256" key="4">
    <source>
        <dbReference type="ARBA" id="ARBA00022598"/>
    </source>
</evidence>
<keyword evidence="6" id="KW-0067">ATP-binding</keyword>
<protein>
    <submittedName>
        <fullName evidence="8">UDP-N-acetylmuramoylalanine--D-glutamate ligase</fullName>
    </submittedName>
</protein>
<dbReference type="SUPFAM" id="SSF53623">
    <property type="entry name" value="MurD-like peptide ligases, catalytic domain"/>
    <property type="match status" value="1"/>
</dbReference>
<dbReference type="InterPro" id="IPR036615">
    <property type="entry name" value="Mur_ligase_C_dom_sf"/>
</dbReference>
<dbReference type="PANTHER" id="PTHR43692">
    <property type="entry name" value="UDP-N-ACETYLMURAMOYLALANINE--D-GLUTAMATE LIGASE"/>
    <property type="match status" value="1"/>
</dbReference>
<dbReference type="Proteomes" id="UP000177507">
    <property type="component" value="Unassembled WGS sequence"/>
</dbReference>
<accession>A0A1F8EU72</accession>
<comment type="pathway">
    <text evidence="2">Cell wall biogenesis; peptidoglycan biosynthesis.</text>
</comment>
<dbReference type="GO" id="GO:0051301">
    <property type="term" value="P:cell division"/>
    <property type="evidence" value="ECO:0007669"/>
    <property type="project" value="InterPro"/>
</dbReference>
<dbReference type="UniPathway" id="UPA00219"/>
<keyword evidence="5" id="KW-0547">Nucleotide-binding</keyword>
<feature type="domain" description="Mur ligase central" evidence="7">
    <location>
        <begin position="120"/>
        <end position="304"/>
    </location>
</feature>
<dbReference type="Gene3D" id="3.90.190.20">
    <property type="entry name" value="Mur ligase, C-terminal domain"/>
    <property type="match status" value="1"/>
</dbReference>
<dbReference type="Pfam" id="PF08245">
    <property type="entry name" value="Mur_ligase_M"/>
    <property type="match status" value="1"/>
</dbReference>
<evidence type="ECO:0000256" key="5">
    <source>
        <dbReference type="ARBA" id="ARBA00022741"/>
    </source>
</evidence>
<evidence type="ECO:0000256" key="1">
    <source>
        <dbReference type="ARBA" id="ARBA00004496"/>
    </source>
</evidence>
<dbReference type="GO" id="GO:0008764">
    <property type="term" value="F:UDP-N-acetylmuramoylalanine-D-glutamate ligase activity"/>
    <property type="evidence" value="ECO:0007669"/>
    <property type="project" value="InterPro"/>
</dbReference>
<evidence type="ECO:0000256" key="3">
    <source>
        <dbReference type="ARBA" id="ARBA00022490"/>
    </source>
</evidence>
<keyword evidence="4 8" id="KW-0436">Ligase</keyword>
<dbReference type="InterPro" id="IPR036565">
    <property type="entry name" value="Mur-like_cat_sf"/>
</dbReference>
<evidence type="ECO:0000313" key="9">
    <source>
        <dbReference type="Proteomes" id="UP000177507"/>
    </source>
</evidence>
<sequence>MYKPNGTSFKNKKVLVFGLGLLGGGVATTNWLIKHGARVTVTDLKDDSYLELSLKRLRGNPRLKLNGHDKKDIEDNEIIVFNPDVSINNPFVKYARKLGKQIENEATIFYKLCPKPIIAVTGTRGKTTVANWIGYFLNRAKRRAVVSGNSYVEPLLKTLDGASRFEYVVNEAPSYHLEYFSRGVPAPEAAIITNLYQDHLNRHGTMRDYALAKAAILRNQSANQHLILNRDDKWTPFFIKQKPRAKIWLFSMKSLSKKECGIFYKNGWIYFQDDGIPVPVLRVEDFGKERGRHNLINLLISSLAANLVGVPWEIIQKNITSLPEIKFRQEVIYKTNKLRIINDTAATSPDGGMAAVNRFASPATILIAGGTDRQLDYSVWAKTVNKKLKPENIILLEGSATIKILRLLSRNKIEPQVFGTLAKCIQAALIKARQRGQSMILFSPAAKSFEKFKNEFDRGRQFNRIIKKLIK</sequence>
<dbReference type="InterPro" id="IPR013221">
    <property type="entry name" value="Mur_ligase_cen"/>
</dbReference>
<dbReference type="GO" id="GO:0005524">
    <property type="term" value="F:ATP binding"/>
    <property type="evidence" value="ECO:0007669"/>
    <property type="project" value="UniProtKB-KW"/>
</dbReference>
<gene>
    <name evidence="8" type="ORF">A2831_00995</name>
</gene>
<dbReference type="Gene3D" id="3.40.1190.10">
    <property type="entry name" value="Mur-like, catalytic domain"/>
    <property type="match status" value="1"/>
</dbReference>
<dbReference type="GO" id="GO:0005737">
    <property type="term" value="C:cytoplasm"/>
    <property type="evidence" value="ECO:0007669"/>
    <property type="project" value="UniProtKB-SubCell"/>
</dbReference>
<name>A0A1F8EU72_9BACT</name>
<dbReference type="InterPro" id="IPR005762">
    <property type="entry name" value="MurD"/>
</dbReference>
<dbReference type="GO" id="GO:0009252">
    <property type="term" value="P:peptidoglycan biosynthetic process"/>
    <property type="evidence" value="ECO:0007669"/>
    <property type="project" value="UniProtKB-UniPathway"/>
</dbReference>
<evidence type="ECO:0000256" key="2">
    <source>
        <dbReference type="ARBA" id="ARBA00004752"/>
    </source>
</evidence>
<keyword evidence="3" id="KW-0963">Cytoplasm</keyword>
<dbReference type="NCBIfam" id="TIGR01087">
    <property type="entry name" value="murD"/>
    <property type="match status" value="1"/>
</dbReference>
<dbReference type="SUPFAM" id="SSF51984">
    <property type="entry name" value="MurCD N-terminal domain"/>
    <property type="match status" value="1"/>
</dbReference>
<reference evidence="8 9" key="1">
    <citation type="journal article" date="2016" name="Nat. Commun.">
        <title>Thousands of microbial genomes shed light on interconnected biogeochemical processes in an aquifer system.</title>
        <authorList>
            <person name="Anantharaman K."/>
            <person name="Brown C.T."/>
            <person name="Hug L.A."/>
            <person name="Sharon I."/>
            <person name="Castelle C.J."/>
            <person name="Probst A.J."/>
            <person name="Thomas B.C."/>
            <person name="Singh A."/>
            <person name="Wilkins M.J."/>
            <person name="Karaoz U."/>
            <person name="Brodie E.L."/>
            <person name="Williams K.H."/>
            <person name="Hubbard S.S."/>
            <person name="Banfield J.F."/>
        </authorList>
    </citation>
    <scope>NUCLEOTIDE SEQUENCE [LARGE SCALE GENOMIC DNA]</scope>
</reference>
<evidence type="ECO:0000259" key="7">
    <source>
        <dbReference type="Pfam" id="PF08245"/>
    </source>
</evidence>
<comment type="subcellular location">
    <subcellularLocation>
        <location evidence="1">Cytoplasm</location>
    </subcellularLocation>
</comment>
<dbReference type="PANTHER" id="PTHR43692:SF1">
    <property type="entry name" value="UDP-N-ACETYLMURAMOYLALANINE--D-GLUTAMATE LIGASE"/>
    <property type="match status" value="1"/>
</dbReference>
<organism evidence="8 9">
    <name type="scientific">Candidatus Yanofskybacteria bacterium RIFCSPHIGHO2_01_FULL_44_17</name>
    <dbReference type="NCBI Taxonomy" id="1802668"/>
    <lineage>
        <taxon>Bacteria</taxon>
        <taxon>Candidatus Yanofskyibacteriota</taxon>
    </lineage>
</organism>
<dbReference type="SUPFAM" id="SSF53244">
    <property type="entry name" value="MurD-like peptide ligases, peptide-binding domain"/>
    <property type="match status" value="1"/>
</dbReference>
<proteinExistence type="predicted"/>
<dbReference type="STRING" id="1802668.A2831_00995"/>
<comment type="caution">
    <text evidence="8">The sequence shown here is derived from an EMBL/GenBank/DDBJ whole genome shotgun (WGS) entry which is preliminary data.</text>
</comment>
<dbReference type="EMBL" id="MGJI01000021">
    <property type="protein sequence ID" value="OGN04425.1"/>
    <property type="molecule type" value="Genomic_DNA"/>
</dbReference>
<dbReference type="GO" id="GO:0008360">
    <property type="term" value="P:regulation of cell shape"/>
    <property type="evidence" value="ECO:0007669"/>
    <property type="project" value="InterPro"/>
</dbReference>